<accession>A0ACC2ZW29</accession>
<dbReference type="Proteomes" id="UP001172386">
    <property type="component" value="Unassembled WGS sequence"/>
</dbReference>
<reference evidence="1" key="1">
    <citation type="submission" date="2022-10" db="EMBL/GenBank/DDBJ databases">
        <title>Culturing micro-colonial fungi from biological soil crusts in the Mojave desert and describing Neophaeococcomyces mojavensis, and introducing the new genera and species Taxawa tesnikishii.</title>
        <authorList>
            <person name="Kurbessoian T."/>
            <person name="Stajich J.E."/>
        </authorList>
    </citation>
    <scope>NUCLEOTIDE SEQUENCE</scope>
    <source>
        <strain evidence="1">JES_112</strain>
    </source>
</reference>
<sequence>MSGFIRRLVIFSTIEGLVLQAHGHPEHHKAVLVDFKSQQLSEHAKSNHHHSHEEPRLEAYGLIGFINIASLSYLIAITKRTEVAQIFGKSVYLVTDIALLPLSSQDEANEAIRAATTTSDVNSDDSETDTSDTEEGKADKTSGAELSTTPAGDPSSFQAKNKSSTSIAEEVASRNVSFGKFATQWLSRQRWPTSKPSPTEPATKSSEPEPASIEDIPLPEQERGSSDAPKDEVDVAEQAVSSRTPMPMAAATMSLVPRILRTTKMIFTSGSYFFSYDVDLTRRLEKLQPLNQPLTLASLDPAYFWNRNLGAKLLDSQFSNYLTPILQGFVGQRAFTLTKKTADEPGSAEVKEVTDDSAKLGDTAKAKEHDQSFLLTLISRRSTQRSGLRYLRRGIDDQGNCANFVETEQILSAPDWNTSSSIRSFIQVRGSIPLYFSQSPYSFKPAVALQNSPQANERAYTKHFQFLKQQYGSIQIALLVDRHGNERPIGEAYEKMYNQSKESSKADDITFEWFDFHAECRGMKFENVSHLVDKLSPYLTASGETIIQGNTITSQQKGVIRTNCMDCLDRTNVAESAFAQFILQDSLKAEGYSIDLVNDASTNWFNTLWADNGDAISRQYASTAALKGDYTRTRKRNWRGAMNDFGLTISRYYSNMVNDFFSQAVIDVLLGNVSWRIFEDFESTMMSADPGISVQSGREAAVDNCAKIVIQDQNEDLIHGWTMLVPAQENTLRTLPFEEAVILLTDAAIYCCRMDWSTEKIGRFEKITLRSIRNVKWGVYVTSTFTERQMDEDVNQGVVVYYTPGKADVVRVNTRSLQNYHKPDEENNDRIDGGTGILSWLGGPRQAPAQERMMALKVVPASALGEDNMTASRSGSPKQIAETVADEIRRAVVGSTEHGEQRGQELVENGEIISVAEAKKRTGYFEQVGQAVKKFVWA</sequence>
<organism evidence="1 2">
    <name type="scientific">Neophaeococcomyces mojaviensis</name>
    <dbReference type="NCBI Taxonomy" id="3383035"/>
    <lineage>
        <taxon>Eukaryota</taxon>
        <taxon>Fungi</taxon>
        <taxon>Dikarya</taxon>
        <taxon>Ascomycota</taxon>
        <taxon>Pezizomycotina</taxon>
        <taxon>Eurotiomycetes</taxon>
        <taxon>Chaetothyriomycetidae</taxon>
        <taxon>Chaetothyriales</taxon>
        <taxon>Chaetothyriales incertae sedis</taxon>
        <taxon>Neophaeococcomyces</taxon>
    </lineage>
</organism>
<proteinExistence type="predicted"/>
<comment type="caution">
    <text evidence="1">The sequence shown here is derived from an EMBL/GenBank/DDBJ whole genome shotgun (WGS) entry which is preliminary data.</text>
</comment>
<gene>
    <name evidence="1" type="ORF">H2198_008928</name>
</gene>
<keyword evidence="2" id="KW-1185">Reference proteome</keyword>
<evidence type="ECO:0000313" key="2">
    <source>
        <dbReference type="Proteomes" id="UP001172386"/>
    </source>
</evidence>
<name>A0ACC2ZW29_9EURO</name>
<protein>
    <submittedName>
        <fullName evidence="1">Uncharacterized protein</fullName>
    </submittedName>
</protein>
<evidence type="ECO:0000313" key="1">
    <source>
        <dbReference type="EMBL" id="KAJ9651803.1"/>
    </source>
</evidence>
<dbReference type="EMBL" id="JAPDRQ010000235">
    <property type="protein sequence ID" value="KAJ9651803.1"/>
    <property type="molecule type" value="Genomic_DNA"/>
</dbReference>